<gene>
    <name evidence="3" type="primary">estD</name>
    <name evidence="3" type="ORF">PbB2_01827</name>
</gene>
<evidence type="ECO:0000256" key="1">
    <source>
        <dbReference type="SAM" id="SignalP"/>
    </source>
</evidence>
<dbReference type="PROSITE" id="PS51257">
    <property type="entry name" value="PROKAR_LIPOPROTEIN"/>
    <property type="match status" value="1"/>
</dbReference>
<proteinExistence type="predicted"/>
<dbReference type="GO" id="GO:0106435">
    <property type="term" value="F:carboxylesterase activity"/>
    <property type="evidence" value="ECO:0007669"/>
    <property type="project" value="UniProtKB-EC"/>
</dbReference>
<dbReference type="PANTHER" id="PTHR43265:SF1">
    <property type="entry name" value="ESTERASE ESTD"/>
    <property type="match status" value="1"/>
</dbReference>
<dbReference type="AlphaFoldDB" id="A0A2P2EAS4"/>
<dbReference type="RefSeq" id="WP_108985020.1">
    <property type="nucleotide sequence ID" value="NZ_BFBR01000005.1"/>
</dbReference>
<accession>A0A2P2EAS4</accession>
<dbReference type="PANTHER" id="PTHR43265">
    <property type="entry name" value="ESTERASE ESTD"/>
    <property type="match status" value="1"/>
</dbReference>
<dbReference type="InterPro" id="IPR029058">
    <property type="entry name" value="AB_hydrolase_fold"/>
</dbReference>
<dbReference type="Pfam" id="PF12146">
    <property type="entry name" value="Hydrolase_4"/>
    <property type="match status" value="1"/>
</dbReference>
<keyword evidence="3" id="KW-0378">Hydrolase</keyword>
<keyword evidence="1" id="KW-0732">Signal</keyword>
<comment type="caution">
    <text evidence="3">The sequence shown here is derived from an EMBL/GenBank/DDBJ whole genome shotgun (WGS) entry which is preliminary data.</text>
</comment>
<dbReference type="EMBL" id="BFBR01000005">
    <property type="protein sequence ID" value="GBF58155.1"/>
    <property type="molecule type" value="Genomic_DNA"/>
</dbReference>
<organism evidence="3 4">
    <name type="scientific">Candidatus Phycosocius bacilliformis</name>
    <dbReference type="NCBI Taxonomy" id="1445552"/>
    <lineage>
        <taxon>Bacteria</taxon>
        <taxon>Pseudomonadati</taxon>
        <taxon>Pseudomonadota</taxon>
        <taxon>Alphaproteobacteria</taxon>
        <taxon>Caulobacterales</taxon>
        <taxon>Caulobacterales incertae sedis</taxon>
        <taxon>Candidatus Phycosocius</taxon>
    </lineage>
</organism>
<dbReference type="Proteomes" id="UP000245086">
    <property type="component" value="Unassembled WGS sequence"/>
</dbReference>
<dbReference type="OrthoDB" id="9809549at2"/>
<feature type="chain" id="PRO_5015120449" evidence="1">
    <location>
        <begin position="28"/>
        <end position="343"/>
    </location>
</feature>
<dbReference type="InterPro" id="IPR022742">
    <property type="entry name" value="Hydrolase_4"/>
</dbReference>
<keyword evidence="4" id="KW-1185">Reference proteome</keyword>
<name>A0A2P2EAS4_9PROT</name>
<sequence>MSIFRFASLSLLLAMAACEAASEPVFASSELASRSTPTTSTSVPSVISITTSEAGTLRGTFLPATAGKSPLAIIIPGSGPTDQNGNGPFLKTDTYRLLANGLQSAGISSLRIDKRGMFSSASGGVDPNAVSLEVYGRDMRAWINEMAPQSASNCVWLIGHSEGGLVAIATAAESSAGICGLILLASPGRRLSDVMRQQLRSNPANSIVLDDALGAIERLEQGQIVDVTKMHPALKQLFDPSVQGFLISLFQFDPVAALQKHTLPVLVVQGREDLQVTLEDAAKLGNSRPNTIQVNFDGVTHTLKAIRPGDMAANQATYSNPKLPLAPGLVKSISEFIAKHAKP</sequence>
<evidence type="ECO:0000259" key="2">
    <source>
        <dbReference type="Pfam" id="PF12146"/>
    </source>
</evidence>
<dbReference type="SUPFAM" id="SSF53474">
    <property type="entry name" value="alpha/beta-Hydrolases"/>
    <property type="match status" value="1"/>
</dbReference>
<reference evidence="3 4" key="1">
    <citation type="journal article" date="2018" name="Genome Announc.">
        <title>Draft Genome Sequence of "Candidatus Phycosocius bacilliformis," an Alphaproteobacterial Ectosymbiont of the Hydrocarbon-Producing Green Alga Botryococcus braunii.</title>
        <authorList>
            <person name="Tanabe Y."/>
            <person name="Yamaguchi H."/>
            <person name="Watanabe M.M."/>
        </authorList>
    </citation>
    <scope>NUCLEOTIDE SEQUENCE [LARGE SCALE GENOMIC DNA]</scope>
    <source>
        <strain evidence="3 4">BOTRYCO-2</strain>
    </source>
</reference>
<feature type="domain" description="Serine aminopeptidase S33" evidence="2">
    <location>
        <begin position="94"/>
        <end position="285"/>
    </location>
</feature>
<protein>
    <submittedName>
        <fullName evidence="3">Esterase EstD</fullName>
        <ecNumber evidence="3">3.1.1.1</ecNumber>
    </submittedName>
</protein>
<evidence type="ECO:0000313" key="4">
    <source>
        <dbReference type="Proteomes" id="UP000245086"/>
    </source>
</evidence>
<evidence type="ECO:0000313" key="3">
    <source>
        <dbReference type="EMBL" id="GBF58155.1"/>
    </source>
</evidence>
<dbReference type="Gene3D" id="3.40.50.1820">
    <property type="entry name" value="alpha/beta hydrolase"/>
    <property type="match status" value="1"/>
</dbReference>
<dbReference type="EC" id="3.1.1.1" evidence="3"/>
<dbReference type="InterPro" id="IPR053145">
    <property type="entry name" value="AB_hydrolase_Est10"/>
</dbReference>
<feature type="signal peptide" evidence="1">
    <location>
        <begin position="1"/>
        <end position="27"/>
    </location>
</feature>